<sequence length="231" mass="26434">MSEVFYQGKNFKLKADSRDEADQSVWNEIFKFKEYRAVESIIASAKFPIVDVGAHAGFFVLYARDLNPVVAIYALEPAPDNLEALRQNLRLNNINGVTIAPVALADHSGSRVLALMQDSHNHYLADENEEVEQGIKVSALNLSDLLRQYGLEKISLLKMDIEGGEYEVVDNWSRKDFNKIETIIMEYHNTRLRDYREIEESLRQNGFGVQIFPSKFDKTMGFLLANNKRIK</sequence>
<dbReference type="InterPro" id="IPR029063">
    <property type="entry name" value="SAM-dependent_MTases_sf"/>
</dbReference>
<reference evidence="3" key="1">
    <citation type="submission" date="2017-09" db="EMBL/GenBank/DDBJ databases">
        <title>Depth-based differentiation of microbial function through sediment-hosted aquifers and enrichment of novel symbionts in the deep terrestrial subsurface.</title>
        <authorList>
            <person name="Probst A.J."/>
            <person name="Ladd B."/>
            <person name="Jarett J.K."/>
            <person name="Geller-Mcgrath D.E."/>
            <person name="Sieber C.M.K."/>
            <person name="Emerson J.B."/>
            <person name="Anantharaman K."/>
            <person name="Thomas B.C."/>
            <person name="Malmstrom R."/>
            <person name="Stieglmeier M."/>
            <person name="Klingl A."/>
            <person name="Woyke T."/>
            <person name="Ryan C.M."/>
            <person name="Banfield J.F."/>
        </authorList>
    </citation>
    <scope>NUCLEOTIDE SEQUENCE [LARGE SCALE GENOMIC DNA]</scope>
</reference>
<dbReference type="EMBL" id="PFBX01000007">
    <property type="protein sequence ID" value="PIT87766.1"/>
    <property type="molecule type" value="Genomic_DNA"/>
</dbReference>
<dbReference type="Gene3D" id="3.40.50.150">
    <property type="entry name" value="Vaccinia Virus protein VP39"/>
    <property type="match status" value="1"/>
</dbReference>
<dbReference type="NCBIfam" id="TIGR01444">
    <property type="entry name" value="fkbM_fam"/>
    <property type="match status" value="1"/>
</dbReference>
<comment type="caution">
    <text evidence="2">The sequence shown here is derived from an EMBL/GenBank/DDBJ whole genome shotgun (WGS) entry which is preliminary data.</text>
</comment>
<dbReference type="InterPro" id="IPR006342">
    <property type="entry name" value="FkbM_mtfrase"/>
</dbReference>
<evidence type="ECO:0000313" key="3">
    <source>
        <dbReference type="Proteomes" id="UP000231183"/>
    </source>
</evidence>
<dbReference type="Proteomes" id="UP000231183">
    <property type="component" value="Unassembled WGS sequence"/>
</dbReference>
<dbReference type="InterPro" id="IPR052514">
    <property type="entry name" value="SAM-dependent_MTase"/>
</dbReference>
<evidence type="ECO:0000259" key="1">
    <source>
        <dbReference type="Pfam" id="PF05050"/>
    </source>
</evidence>
<accession>A0A2M6W4P6</accession>
<protein>
    <recommendedName>
        <fullName evidence="1">Methyltransferase FkbM domain-containing protein</fullName>
    </recommendedName>
</protein>
<dbReference type="Pfam" id="PF05050">
    <property type="entry name" value="Methyltransf_21"/>
    <property type="match status" value="1"/>
</dbReference>
<organism evidence="2 3">
    <name type="scientific">Candidatus Magasanikbacteria bacterium CG10_big_fil_rev_8_21_14_0_10_40_10</name>
    <dbReference type="NCBI Taxonomy" id="1974648"/>
    <lineage>
        <taxon>Bacteria</taxon>
        <taxon>Candidatus Magasanikiibacteriota</taxon>
    </lineage>
</organism>
<feature type="domain" description="Methyltransferase FkbM" evidence="1">
    <location>
        <begin position="51"/>
        <end position="207"/>
    </location>
</feature>
<dbReference type="PANTHER" id="PTHR34203:SF13">
    <property type="entry name" value="EXPRESSED PROTEIN"/>
    <property type="match status" value="1"/>
</dbReference>
<dbReference type="AlphaFoldDB" id="A0A2M6W4P6"/>
<dbReference type="PANTHER" id="PTHR34203">
    <property type="entry name" value="METHYLTRANSFERASE, FKBM FAMILY PROTEIN"/>
    <property type="match status" value="1"/>
</dbReference>
<gene>
    <name evidence="2" type="ORF">COU31_01175</name>
</gene>
<proteinExistence type="predicted"/>
<name>A0A2M6W4P6_9BACT</name>
<evidence type="ECO:0000313" key="2">
    <source>
        <dbReference type="EMBL" id="PIT87766.1"/>
    </source>
</evidence>
<dbReference type="SUPFAM" id="SSF53335">
    <property type="entry name" value="S-adenosyl-L-methionine-dependent methyltransferases"/>
    <property type="match status" value="1"/>
</dbReference>